<dbReference type="RefSeq" id="WP_169414132.1">
    <property type="nucleotide sequence ID" value="NZ_JAAXKZ010000068.1"/>
</dbReference>
<dbReference type="Proteomes" id="UP000586918">
    <property type="component" value="Unassembled WGS sequence"/>
</dbReference>
<organism evidence="4 5">
    <name type="scientific">Pseudonocardia bannensis</name>
    <dbReference type="NCBI Taxonomy" id="630973"/>
    <lineage>
        <taxon>Bacteria</taxon>
        <taxon>Bacillati</taxon>
        <taxon>Actinomycetota</taxon>
        <taxon>Actinomycetes</taxon>
        <taxon>Pseudonocardiales</taxon>
        <taxon>Pseudonocardiaceae</taxon>
        <taxon>Pseudonocardia</taxon>
    </lineage>
</organism>
<keyword evidence="5" id="KW-1185">Reference proteome</keyword>
<evidence type="ECO:0000313" key="4">
    <source>
        <dbReference type="EMBL" id="NMH93438.1"/>
    </source>
</evidence>
<feature type="compositionally biased region" description="Low complexity" evidence="1">
    <location>
        <begin position="63"/>
        <end position="98"/>
    </location>
</feature>
<feature type="compositionally biased region" description="Basic and acidic residues" evidence="1">
    <location>
        <begin position="1"/>
        <end position="12"/>
    </location>
</feature>
<sequence>MPAGQGKDEERFAAAAEFGLPPGADAREEFAHEVALAAALDRSRTSLSPDPEASARMKQRLFAALAEQAQESPPEPSPAEQTAPLARPLPGAPGPVAASDEPPGAGEITTEIAAVPGTEPVTDHAPATGSGHVVPRSRRARHKMPSGVGERPRDNRASRRPGAPSRSRRIALVSAAALVVMVALAGTGVFVSRDALPGDALYAMKRVSESAGLAMTFGDEAKARRHLELAATRLSEVEQLIARQQTSGPDPQLLESAISEFDAATSEGSRMLLAGRQEAGAASLGDLRTWAAEQSARLAALRAVLPLPMLAEADQSIALLDRLVSRTEALHVRLACTEVTSGVVDDLGPVPAEGVCAPRTEGSDPATSGGSDSSRAGDSTTQTNGNSTAPSAPGGSTAPGTTDENEGGLLPGLDPEDNPLGDAPSDSGGGSTRSSTEPDPQVSVPVPLPLLPPITLPPLLPGQPAITIG</sequence>
<protein>
    <recommendedName>
        <fullName evidence="3">DUF5667 domain-containing protein</fullName>
    </recommendedName>
</protein>
<feature type="compositionally biased region" description="Low complexity" evidence="1">
    <location>
        <begin position="366"/>
        <end position="381"/>
    </location>
</feature>
<feature type="compositionally biased region" description="Pro residues" evidence="1">
    <location>
        <begin position="446"/>
        <end position="461"/>
    </location>
</feature>
<feature type="region of interest" description="Disordered" evidence="1">
    <location>
        <begin position="41"/>
        <end position="106"/>
    </location>
</feature>
<keyword evidence="2" id="KW-1133">Transmembrane helix</keyword>
<keyword evidence="2" id="KW-0812">Transmembrane</keyword>
<feature type="compositionally biased region" description="Low complexity" evidence="1">
    <location>
        <begin position="432"/>
        <end position="445"/>
    </location>
</feature>
<feature type="region of interest" description="Disordered" evidence="1">
    <location>
        <begin position="344"/>
        <end position="469"/>
    </location>
</feature>
<evidence type="ECO:0000313" key="5">
    <source>
        <dbReference type="Proteomes" id="UP000586918"/>
    </source>
</evidence>
<reference evidence="4 5" key="1">
    <citation type="submission" date="2020-04" db="EMBL/GenBank/DDBJ databases">
        <authorList>
            <person name="Klaysubun C."/>
            <person name="Duangmal K."/>
            <person name="Lipun K."/>
        </authorList>
    </citation>
    <scope>NUCLEOTIDE SEQUENCE [LARGE SCALE GENOMIC DNA]</scope>
    <source>
        <strain evidence="4 5">DSM 45300</strain>
    </source>
</reference>
<feature type="compositionally biased region" description="Basic residues" evidence="1">
    <location>
        <begin position="135"/>
        <end position="144"/>
    </location>
</feature>
<dbReference type="EMBL" id="JAAXKZ010000068">
    <property type="protein sequence ID" value="NMH93438.1"/>
    <property type="molecule type" value="Genomic_DNA"/>
</dbReference>
<feature type="region of interest" description="Disordered" evidence="1">
    <location>
        <begin position="118"/>
        <end position="167"/>
    </location>
</feature>
<name>A0A848DL70_9PSEU</name>
<proteinExistence type="predicted"/>
<feature type="transmembrane region" description="Helical" evidence="2">
    <location>
        <begin position="170"/>
        <end position="191"/>
    </location>
</feature>
<comment type="caution">
    <text evidence="4">The sequence shown here is derived from an EMBL/GenBank/DDBJ whole genome shotgun (WGS) entry which is preliminary data.</text>
</comment>
<dbReference type="InterPro" id="IPR043725">
    <property type="entry name" value="DUF5667"/>
</dbReference>
<keyword evidence="2" id="KW-0472">Membrane</keyword>
<evidence type="ECO:0000256" key="2">
    <source>
        <dbReference type="SAM" id="Phobius"/>
    </source>
</evidence>
<evidence type="ECO:0000259" key="3">
    <source>
        <dbReference type="Pfam" id="PF18915"/>
    </source>
</evidence>
<feature type="region of interest" description="Disordered" evidence="1">
    <location>
        <begin position="1"/>
        <end position="26"/>
    </location>
</feature>
<dbReference type="AlphaFoldDB" id="A0A848DL70"/>
<evidence type="ECO:0000256" key="1">
    <source>
        <dbReference type="SAM" id="MobiDB-lite"/>
    </source>
</evidence>
<accession>A0A848DL70</accession>
<dbReference type="Pfam" id="PF18915">
    <property type="entry name" value="DUF5667"/>
    <property type="match status" value="1"/>
</dbReference>
<gene>
    <name evidence="4" type="ORF">HF519_18030</name>
</gene>
<feature type="domain" description="DUF5667" evidence="3">
    <location>
        <begin position="195"/>
        <end position="274"/>
    </location>
</feature>